<dbReference type="InterPro" id="IPR016181">
    <property type="entry name" value="Acyl_CoA_acyltransferase"/>
</dbReference>
<sequence>MPIRAATEDDIEAIRRVAKRSWETDYPEILTRETIDAGVEDWYAHEQIADALLPARSLVLVAERDESVVGFAHATWSNDEHEGYILRLYVHPDHRRQGVGSELLERIRGDLSTEGVDRINAMVLAENEPGNTFYEQFGFEFVDEAKTTIGGDSYRENRYALE</sequence>
<organism evidence="4">
    <name type="scientific">Haloferax sp. CBA1149</name>
    <dbReference type="NCBI Taxonomy" id="2650753"/>
    <lineage>
        <taxon>Archaea</taxon>
        <taxon>Methanobacteriati</taxon>
        <taxon>Methanobacteriota</taxon>
        <taxon>Stenosarchaea group</taxon>
        <taxon>Halobacteria</taxon>
        <taxon>Halobacteriales</taxon>
        <taxon>Haloferacaceae</taxon>
        <taxon>Haloferax</taxon>
    </lineage>
</organism>
<evidence type="ECO:0000256" key="2">
    <source>
        <dbReference type="ARBA" id="ARBA00023315"/>
    </source>
</evidence>
<reference evidence="4" key="1">
    <citation type="submission" date="2019-09" db="EMBL/GenBank/DDBJ databases">
        <title>Genomic analysis of Haloferax sp. CBA1149.</title>
        <authorList>
            <person name="Roh S.W."/>
        </authorList>
    </citation>
    <scope>NUCLEOTIDE SEQUENCE</scope>
    <source>
        <strain evidence="4">CBA1149</strain>
    </source>
</reference>
<dbReference type="InterPro" id="IPR000182">
    <property type="entry name" value="GNAT_dom"/>
</dbReference>
<evidence type="ECO:0000256" key="1">
    <source>
        <dbReference type="ARBA" id="ARBA00022679"/>
    </source>
</evidence>
<dbReference type="AlphaFoldDB" id="A0A643JV90"/>
<protein>
    <submittedName>
        <fullName evidence="4">GNAT family N-acetyltransferase</fullName>
    </submittedName>
</protein>
<comment type="caution">
    <text evidence="4">The sequence shown here is derived from an EMBL/GenBank/DDBJ whole genome shotgun (WGS) entry which is preliminary data.</text>
</comment>
<dbReference type="SUPFAM" id="SSF55729">
    <property type="entry name" value="Acyl-CoA N-acyltransferases (Nat)"/>
    <property type="match status" value="1"/>
</dbReference>
<dbReference type="Pfam" id="PF00583">
    <property type="entry name" value="Acetyltransf_1"/>
    <property type="match status" value="1"/>
</dbReference>
<dbReference type="PANTHER" id="PTHR43877">
    <property type="entry name" value="AMINOALKYLPHOSPHONATE N-ACETYLTRANSFERASE-RELATED-RELATED"/>
    <property type="match status" value="1"/>
</dbReference>
<feature type="domain" description="N-acetyltransferase" evidence="3">
    <location>
        <begin position="1"/>
        <end position="161"/>
    </location>
</feature>
<evidence type="ECO:0000259" key="3">
    <source>
        <dbReference type="PROSITE" id="PS51186"/>
    </source>
</evidence>
<dbReference type="GO" id="GO:0016747">
    <property type="term" value="F:acyltransferase activity, transferring groups other than amino-acyl groups"/>
    <property type="evidence" value="ECO:0007669"/>
    <property type="project" value="InterPro"/>
</dbReference>
<dbReference type="PROSITE" id="PS51186">
    <property type="entry name" value="GNAT"/>
    <property type="match status" value="1"/>
</dbReference>
<dbReference type="Gene3D" id="3.40.630.30">
    <property type="match status" value="1"/>
</dbReference>
<keyword evidence="2" id="KW-0012">Acyltransferase</keyword>
<gene>
    <name evidence="4" type="ORF">Hfx1149_02745</name>
</gene>
<dbReference type="InterPro" id="IPR050832">
    <property type="entry name" value="Bact_Acetyltransf"/>
</dbReference>
<keyword evidence="1 4" id="KW-0808">Transferase</keyword>
<dbReference type="PIRSF" id="PIRSF037663">
    <property type="entry name" value="Acetyltransf_GNAT_prd"/>
    <property type="match status" value="1"/>
</dbReference>
<evidence type="ECO:0000313" key="4">
    <source>
        <dbReference type="EMBL" id="KAB1187004.1"/>
    </source>
</evidence>
<proteinExistence type="predicted"/>
<accession>A0A643JV90</accession>
<dbReference type="RefSeq" id="WP_151135225.1">
    <property type="nucleotide sequence ID" value="NZ_VZUS01000001.1"/>
</dbReference>
<dbReference type="PANTHER" id="PTHR43877:SF1">
    <property type="entry name" value="ACETYLTRANSFERASE"/>
    <property type="match status" value="1"/>
</dbReference>
<dbReference type="InterPro" id="IPR017255">
    <property type="entry name" value="AcTrfase_GNAT_prd"/>
</dbReference>
<dbReference type="EMBL" id="VZUS01000001">
    <property type="protein sequence ID" value="KAB1187004.1"/>
    <property type="molecule type" value="Genomic_DNA"/>
</dbReference>
<dbReference type="CDD" id="cd04301">
    <property type="entry name" value="NAT_SF"/>
    <property type="match status" value="1"/>
</dbReference>
<name>A0A643JV90_9EURY</name>